<dbReference type="GO" id="GO:0016874">
    <property type="term" value="F:ligase activity"/>
    <property type="evidence" value="ECO:0007669"/>
    <property type="project" value="UniProtKB-KW"/>
</dbReference>
<keyword evidence="2 6" id="KW-0812">Transmembrane</keyword>
<feature type="transmembrane region" description="Helical" evidence="6">
    <location>
        <begin position="556"/>
        <end position="575"/>
    </location>
</feature>
<dbReference type="Pfam" id="PF04932">
    <property type="entry name" value="Wzy_C"/>
    <property type="match status" value="1"/>
</dbReference>
<evidence type="ECO:0000313" key="8">
    <source>
        <dbReference type="EMBL" id="SMP50455.1"/>
    </source>
</evidence>
<reference evidence="8 9" key="1">
    <citation type="submission" date="2017-05" db="EMBL/GenBank/DDBJ databases">
        <authorList>
            <person name="Varghese N."/>
            <person name="Submissions S."/>
        </authorList>
    </citation>
    <scope>NUCLEOTIDE SEQUENCE [LARGE SCALE GENOMIC DNA]</scope>
    <source>
        <strain evidence="8 9">DSM 25457</strain>
    </source>
</reference>
<evidence type="ECO:0000259" key="7">
    <source>
        <dbReference type="Pfam" id="PF04932"/>
    </source>
</evidence>
<accession>A0ABY1PVV0</accession>
<dbReference type="EMBL" id="FXUG01000003">
    <property type="protein sequence ID" value="SMP50455.1"/>
    <property type="molecule type" value="Genomic_DNA"/>
</dbReference>
<evidence type="ECO:0000256" key="5">
    <source>
        <dbReference type="SAM" id="MobiDB-lite"/>
    </source>
</evidence>
<evidence type="ECO:0000256" key="2">
    <source>
        <dbReference type="ARBA" id="ARBA00022692"/>
    </source>
</evidence>
<proteinExistence type="predicted"/>
<feature type="region of interest" description="Disordered" evidence="5">
    <location>
        <begin position="525"/>
        <end position="549"/>
    </location>
</feature>
<evidence type="ECO:0000256" key="3">
    <source>
        <dbReference type="ARBA" id="ARBA00022989"/>
    </source>
</evidence>
<feature type="transmembrane region" description="Helical" evidence="6">
    <location>
        <begin position="263"/>
        <end position="281"/>
    </location>
</feature>
<feature type="transmembrane region" description="Helical" evidence="6">
    <location>
        <begin position="372"/>
        <end position="396"/>
    </location>
</feature>
<dbReference type="Proteomes" id="UP001158067">
    <property type="component" value="Unassembled WGS sequence"/>
</dbReference>
<evidence type="ECO:0000313" key="9">
    <source>
        <dbReference type="Proteomes" id="UP001158067"/>
    </source>
</evidence>
<keyword evidence="4 6" id="KW-0472">Membrane</keyword>
<gene>
    <name evidence="8" type="ORF">SAMN06265222_10398</name>
</gene>
<keyword evidence="3 6" id="KW-1133">Transmembrane helix</keyword>
<keyword evidence="9" id="KW-1185">Reference proteome</keyword>
<feature type="transmembrane region" description="Helical" evidence="6">
    <location>
        <begin position="240"/>
        <end position="257"/>
    </location>
</feature>
<feature type="transmembrane region" description="Helical" evidence="6">
    <location>
        <begin position="206"/>
        <end position="228"/>
    </location>
</feature>
<evidence type="ECO:0000256" key="4">
    <source>
        <dbReference type="ARBA" id="ARBA00023136"/>
    </source>
</evidence>
<dbReference type="PANTHER" id="PTHR37422:SF13">
    <property type="entry name" value="LIPOPOLYSACCHARIDE BIOSYNTHESIS PROTEIN PA4999-RELATED"/>
    <property type="match status" value="1"/>
</dbReference>
<feature type="transmembrane region" description="Helical" evidence="6">
    <location>
        <begin position="293"/>
        <end position="310"/>
    </location>
</feature>
<protein>
    <submittedName>
        <fullName evidence="8">O-Antigen ligase</fullName>
    </submittedName>
</protein>
<feature type="transmembrane region" description="Helical" evidence="6">
    <location>
        <begin position="457"/>
        <end position="474"/>
    </location>
</feature>
<dbReference type="PANTHER" id="PTHR37422">
    <property type="entry name" value="TEICHURONIC ACID BIOSYNTHESIS PROTEIN TUAE"/>
    <property type="match status" value="1"/>
</dbReference>
<keyword evidence="8" id="KW-0436">Ligase</keyword>
<dbReference type="InterPro" id="IPR051533">
    <property type="entry name" value="WaaL-like"/>
</dbReference>
<dbReference type="InterPro" id="IPR007016">
    <property type="entry name" value="O-antigen_ligase-rel_domated"/>
</dbReference>
<feature type="region of interest" description="Disordered" evidence="5">
    <location>
        <begin position="779"/>
        <end position="798"/>
    </location>
</feature>
<name>A0ABY1PVV0_9BACT</name>
<evidence type="ECO:0000256" key="1">
    <source>
        <dbReference type="ARBA" id="ARBA00004141"/>
    </source>
</evidence>
<sequence length="798" mass="85456">MSPALHSARQWAVLGAASALTVWAIYQPGDSTAVEQGLSLGLTFCVLFWVTAAASTDQLATPLRFNWRNTSHWVDALPLLLAGWVFLAGWVAAGCFSAELPKIGGNLRAATNEGWWWLAAAGWWIVSRRMMARPGSRSAMTGLLISVGVLLAVHTLHQQYISLPQTLRDYEANPDQQLALAGVVAPSGSAERMIFENRLRDGGPTATFALANSLAGPLAMIAAACLTILVDSRRRLAQHVGFYSIVAAAVCLILWALLISGSRSGVCSVVVAGIGFAAVSLARPHFSIGKRLIGIAVVASAAVMSLAAMAPNREWWSHAPATIQLRLQYWRSTLAMVWDHPWFGIGPGNFQLAYQKYRGANAHELIAEPHNFFFESLACGGWVAALMLLAFLIATLTQAAEEANSPSNPDSLSTFDSDGKQSWGPRLAVAGGGIAGIFVAWYIGITTGNVPDFEAHQFALPIAIAFAAGWLVWSPNIATEINFTRVGTVASAAGLIHLCFSSGWSIPGVAVVLVGFATMAVSAPTAAPEPTSKPMPPTQSTDTKSPFRTVTPHSRATGIAIAVTGIIALGTMWNFSIRPVAATQATLQRIDELMQRGRISTATQQLRTSLQVDPLARQPAIWLASIENRRWIASYLQSKSTTHSAAFTTAFETAAQRIGNDPSLLKAIGDMHLQRYQVAGQPEDLRQAADVFDQMIDLSPTHEAYVAQAAEIAWEQSDRGITPRVPPDDLAKRAMELSQSGGVITRFLAFQVILPAKVFGDRAASTFVTASAEDVFADRMAASPEQPKQSAGALPTER</sequence>
<feature type="compositionally biased region" description="Polar residues" evidence="5">
    <location>
        <begin position="538"/>
        <end position="549"/>
    </location>
</feature>
<feature type="transmembrane region" description="Helical" evidence="6">
    <location>
        <begin position="143"/>
        <end position="161"/>
    </location>
</feature>
<comment type="caution">
    <text evidence="8">The sequence shown here is derived from an EMBL/GenBank/DDBJ whole genome shotgun (WGS) entry which is preliminary data.</text>
</comment>
<evidence type="ECO:0000256" key="6">
    <source>
        <dbReference type="SAM" id="Phobius"/>
    </source>
</evidence>
<comment type="subcellular location">
    <subcellularLocation>
        <location evidence="1">Membrane</location>
        <topology evidence="1">Multi-pass membrane protein</topology>
    </subcellularLocation>
</comment>
<organism evidence="8 9">
    <name type="scientific">Neorhodopirellula lusitana</name>
    <dbReference type="NCBI Taxonomy" id="445327"/>
    <lineage>
        <taxon>Bacteria</taxon>
        <taxon>Pseudomonadati</taxon>
        <taxon>Planctomycetota</taxon>
        <taxon>Planctomycetia</taxon>
        <taxon>Pirellulales</taxon>
        <taxon>Pirellulaceae</taxon>
        <taxon>Neorhodopirellula</taxon>
    </lineage>
</organism>
<feature type="transmembrane region" description="Helical" evidence="6">
    <location>
        <begin position="40"/>
        <end position="60"/>
    </location>
</feature>
<feature type="transmembrane region" description="Helical" evidence="6">
    <location>
        <begin position="427"/>
        <end position="445"/>
    </location>
</feature>
<dbReference type="RefSeq" id="WP_283431908.1">
    <property type="nucleotide sequence ID" value="NZ_FXUG01000003.1"/>
</dbReference>
<feature type="domain" description="O-antigen ligase-related" evidence="7">
    <location>
        <begin position="249"/>
        <end position="389"/>
    </location>
</feature>
<feature type="transmembrane region" description="Helical" evidence="6">
    <location>
        <begin position="72"/>
        <end position="94"/>
    </location>
</feature>